<dbReference type="Proteomes" id="UP000256269">
    <property type="component" value="Unassembled WGS sequence"/>
</dbReference>
<evidence type="ECO:0000256" key="1">
    <source>
        <dbReference type="ARBA" id="ARBA00005187"/>
    </source>
</evidence>
<sequence length="613" mass="66092">MRFPKLTPGTPWFVVLPDVPTRAEAVLALLHHATRSVAYPSGRPWLVGSWPDDQIMLHVAGRSRVALIGHTAVSADNLARLAERTGDVSALDTALADMAGSCHVIADLGGRQRVQGTASGVRRVFHAELDGHVVAADRADVLGWLIGAELNRRAVALSLLDPMCPHPLDDVPMWQGVTALPADRFLLVEASGRASAIRWWRPPDPVLPLREGARRLATALSDAVRCRLPGTETASCDLSGGLDSMAVTFLAARGQSKLIAYTACALDPADDDLLWADRAIVELPGVVHDVLPRDQLPLPYDGIAGADDTLDEPSAGVIDRAKLLTGYRRMAAHGSQVHLTGHGGDEVLVGAPSHLHTMLRTHPLRAVDMFRGFRARTRWPLLPSMVTALRAQPYSSWLSSSGVRLAGGNSRLRLIDLEWDVPPTLPPWVTPDAHALIRESFAAIAGTAAPLASTRGRHTDLSAIRGRARLVRSLGQLVAPSGTAVAAPFLDDRVIEACQSVRPHERANPWRHKPLIREAMRGIVPARLQARNGKVDRSADEEAGIRANRGHLLVLCEGSHLADLGFVDTGQLRAALRYSTSPDRLHEPLQQTVACELWLRASMGADAPPAVHP</sequence>
<accession>A0A3E0H468</accession>
<dbReference type="Gene3D" id="3.40.50.620">
    <property type="entry name" value="HUPs"/>
    <property type="match status" value="2"/>
</dbReference>
<dbReference type="InterPro" id="IPR051786">
    <property type="entry name" value="ASN_synthetase/amidase"/>
</dbReference>
<evidence type="ECO:0000256" key="4">
    <source>
        <dbReference type="ARBA" id="ARBA00048741"/>
    </source>
</evidence>
<evidence type="ECO:0000313" key="6">
    <source>
        <dbReference type="EMBL" id="REH38038.1"/>
    </source>
</evidence>
<name>A0A3E0H468_9PSEU</name>
<dbReference type="PANTHER" id="PTHR43284:SF1">
    <property type="entry name" value="ASPARAGINE SYNTHETASE"/>
    <property type="match status" value="1"/>
</dbReference>
<comment type="caution">
    <text evidence="6">The sequence shown here is derived from an EMBL/GenBank/DDBJ whole genome shotgun (WGS) entry which is preliminary data.</text>
</comment>
<comment type="pathway">
    <text evidence="1">Amino-acid biosynthesis; L-asparagine biosynthesis; L-asparagine from L-aspartate (L-Gln route): step 1/1.</text>
</comment>
<evidence type="ECO:0000259" key="5">
    <source>
        <dbReference type="Pfam" id="PF00733"/>
    </source>
</evidence>
<evidence type="ECO:0000313" key="7">
    <source>
        <dbReference type="Proteomes" id="UP000256269"/>
    </source>
</evidence>
<dbReference type="EC" id="6.3.5.4" evidence="2"/>
<dbReference type="GO" id="GO:0004066">
    <property type="term" value="F:asparagine synthase (glutamine-hydrolyzing) activity"/>
    <property type="evidence" value="ECO:0007669"/>
    <property type="project" value="UniProtKB-EC"/>
</dbReference>
<dbReference type="AlphaFoldDB" id="A0A3E0H468"/>
<reference evidence="6 7" key="1">
    <citation type="submission" date="2018-08" db="EMBL/GenBank/DDBJ databases">
        <title>Genomic Encyclopedia of Archaeal and Bacterial Type Strains, Phase II (KMG-II): from individual species to whole genera.</title>
        <authorList>
            <person name="Goeker M."/>
        </authorList>
    </citation>
    <scope>NUCLEOTIDE SEQUENCE [LARGE SCALE GENOMIC DNA]</scope>
    <source>
        <strain evidence="6 7">DSM 45791</strain>
    </source>
</reference>
<dbReference type="EMBL" id="QUNO01000014">
    <property type="protein sequence ID" value="REH38038.1"/>
    <property type="molecule type" value="Genomic_DNA"/>
</dbReference>
<dbReference type="PANTHER" id="PTHR43284">
    <property type="entry name" value="ASPARAGINE SYNTHETASE (GLUTAMINE-HYDROLYZING)"/>
    <property type="match status" value="1"/>
</dbReference>
<evidence type="ECO:0000256" key="2">
    <source>
        <dbReference type="ARBA" id="ARBA00012737"/>
    </source>
</evidence>
<gene>
    <name evidence="6" type="ORF">BCF44_11463</name>
</gene>
<protein>
    <recommendedName>
        <fullName evidence="2">asparagine synthase (glutamine-hydrolyzing)</fullName>
        <ecNumber evidence="2">6.3.5.4</ecNumber>
    </recommendedName>
</protein>
<dbReference type="SUPFAM" id="SSF52402">
    <property type="entry name" value="Adenine nucleotide alpha hydrolases-like"/>
    <property type="match status" value="1"/>
</dbReference>
<dbReference type="InterPro" id="IPR001962">
    <property type="entry name" value="Asn_synthase"/>
</dbReference>
<keyword evidence="3" id="KW-0061">Asparagine biosynthesis</keyword>
<dbReference type="InterPro" id="IPR014729">
    <property type="entry name" value="Rossmann-like_a/b/a_fold"/>
</dbReference>
<organism evidence="6 7">
    <name type="scientific">Kutzneria buriramensis</name>
    <dbReference type="NCBI Taxonomy" id="1045776"/>
    <lineage>
        <taxon>Bacteria</taxon>
        <taxon>Bacillati</taxon>
        <taxon>Actinomycetota</taxon>
        <taxon>Actinomycetes</taxon>
        <taxon>Pseudonocardiales</taxon>
        <taxon>Pseudonocardiaceae</taxon>
        <taxon>Kutzneria</taxon>
    </lineage>
</organism>
<dbReference type="OrthoDB" id="7053173at2"/>
<comment type="catalytic activity">
    <reaction evidence="4">
        <text>L-aspartate + L-glutamine + ATP + H2O = L-asparagine + L-glutamate + AMP + diphosphate + H(+)</text>
        <dbReference type="Rhea" id="RHEA:12228"/>
        <dbReference type="ChEBI" id="CHEBI:15377"/>
        <dbReference type="ChEBI" id="CHEBI:15378"/>
        <dbReference type="ChEBI" id="CHEBI:29985"/>
        <dbReference type="ChEBI" id="CHEBI:29991"/>
        <dbReference type="ChEBI" id="CHEBI:30616"/>
        <dbReference type="ChEBI" id="CHEBI:33019"/>
        <dbReference type="ChEBI" id="CHEBI:58048"/>
        <dbReference type="ChEBI" id="CHEBI:58359"/>
        <dbReference type="ChEBI" id="CHEBI:456215"/>
        <dbReference type="EC" id="6.3.5.4"/>
    </reaction>
</comment>
<dbReference type="GO" id="GO:0006529">
    <property type="term" value="P:asparagine biosynthetic process"/>
    <property type="evidence" value="ECO:0007669"/>
    <property type="project" value="UniProtKB-KW"/>
</dbReference>
<keyword evidence="3" id="KW-0028">Amino-acid biosynthesis</keyword>
<evidence type="ECO:0000256" key="3">
    <source>
        <dbReference type="ARBA" id="ARBA00022888"/>
    </source>
</evidence>
<feature type="domain" description="Asparagine synthetase" evidence="5">
    <location>
        <begin position="216"/>
        <end position="600"/>
    </location>
</feature>
<dbReference type="Pfam" id="PF00733">
    <property type="entry name" value="Asn_synthase"/>
    <property type="match status" value="1"/>
</dbReference>
<proteinExistence type="predicted"/>
<keyword evidence="7" id="KW-1185">Reference proteome</keyword>